<name>A0A1M6AHW2_9FIRM</name>
<protein>
    <recommendedName>
        <fullName evidence="5">5-formyltetrahydrofolate cyclo-ligase</fullName>
        <ecNumber evidence="5">6.3.3.2</ecNumber>
    </recommendedName>
</protein>
<dbReference type="GO" id="GO:0046872">
    <property type="term" value="F:metal ion binding"/>
    <property type="evidence" value="ECO:0007669"/>
    <property type="project" value="UniProtKB-KW"/>
</dbReference>
<dbReference type="GO" id="GO:0005524">
    <property type="term" value="F:ATP binding"/>
    <property type="evidence" value="ECO:0007669"/>
    <property type="project" value="UniProtKB-KW"/>
</dbReference>
<comment type="cofactor">
    <cofactor evidence="5">
        <name>Mg(2+)</name>
        <dbReference type="ChEBI" id="CHEBI:18420"/>
    </cofactor>
</comment>
<dbReference type="Proteomes" id="UP000322917">
    <property type="component" value="Unassembled WGS sequence"/>
</dbReference>
<feature type="binding site" evidence="4">
    <location>
        <begin position="11"/>
        <end position="15"/>
    </location>
    <ligand>
        <name>ATP</name>
        <dbReference type="ChEBI" id="CHEBI:30616"/>
    </ligand>
</feature>
<evidence type="ECO:0000256" key="2">
    <source>
        <dbReference type="ARBA" id="ARBA00022741"/>
    </source>
</evidence>
<dbReference type="Gene3D" id="3.40.50.10420">
    <property type="entry name" value="NagB/RpiA/CoA transferase-like"/>
    <property type="match status" value="1"/>
</dbReference>
<dbReference type="NCBIfam" id="TIGR02727">
    <property type="entry name" value="MTHFS_bact"/>
    <property type="match status" value="1"/>
</dbReference>
<dbReference type="GO" id="GO:0009396">
    <property type="term" value="P:folic acid-containing compound biosynthetic process"/>
    <property type="evidence" value="ECO:0007669"/>
    <property type="project" value="TreeGrafter"/>
</dbReference>
<evidence type="ECO:0000313" key="7">
    <source>
        <dbReference type="Proteomes" id="UP000322917"/>
    </source>
</evidence>
<dbReference type="PIRSF" id="PIRSF006806">
    <property type="entry name" value="FTHF_cligase"/>
    <property type="match status" value="1"/>
</dbReference>
<dbReference type="RefSeq" id="WP_149733104.1">
    <property type="nucleotide sequence ID" value="NZ_FQZD01000004.1"/>
</dbReference>
<keyword evidence="6" id="KW-0436">Ligase</keyword>
<dbReference type="EMBL" id="FQZD01000004">
    <property type="protein sequence ID" value="SHI36075.1"/>
    <property type="molecule type" value="Genomic_DNA"/>
</dbReference>
<dbReference type="SUPFAM" id="SSF100950">
    <property type="entry name" value="NagB/RpiA/CoA transferase-like"/>
    <property type="match status" value="1"/>
</dbReference>
<dbReference type="InterPro" id="IPR024185">
    <property type="entry name" value="FTHF_cligase-like_sf"/>
</dbReference>
<proteinExistence type="inferred from homology"/>
<gene>
    <name evidence="6" type="ORF">SAMN02745170_00166</name>
</gene>
<dbReference type="Pfam" id="PF01812">
    <property type="entry name" value="5-FTHF_cyc-lig"/>
    <property type="match status" value="1"/>
</dbReference>
<organism evidence="6 7">
    <name type="scientific">Propionispora hippei DSM 15287</name>
    <dbReference type="NCBI Taxonomy" id="1123003"/>
    <lineage>
        <taxon>Bacteria</taxon>
        <taxon>Bacillati</taxon>
        <taxon>Bacillota</taxon>
        <taxon>Negativicutes</taxon>
        <taxon>Selenomonadales</taxon>
        <taxon>Sporomusaceae</taxon>
        <taxon>Propionispora</taxon>
    </lineage>
</organism>
<evidence type="ECO:0000256" key="3">
    <source>
        <dbReference type="ARBA" id="ARBA00022840"/>
    </source>
</evidence>
<dbReference type="EC" id="6.3.3.2" evidence="5"/>
<keyword evidence="5" id="KW-0460">Magnesium</keyword>
<comment type="similarity">
    <text evidence="1 5">Belongs to the 5-formyltetrahydrofolate cyclo-ligase family.</text>
</comment>
<dbReference type="GO" id="GO:0035999">
    <property type="term" value="P:tetrahydrofolate interconversion"/>
    <property type="evidence" value="ECO:0007669"/>
    <property type="project" value="TreeGrafter"/>
</dbReference>
<dbReference type="OrthoDB" id="9801938at2"/>
<dbReference type="PANTHER" id="PTHR23407">
    <property type="entry name" value="ATPASE INHIBITOR/5-FORMYLTETRAHYDROFOLATE CYCLO-LIGASE"/>
    <property type="match status" value="1"/>
</dbReference>
<feature type="binding site" evidence="4">
    <location>
        <begin position="141"/>
        <end position="149"/>
    </location>
    <ligand>
        <name>ATP</name>
        <dbReference type="ChEBI" id="CHEBI:30616"/>
    </ligand>
</feature>
<evidence type="ECO:0000313" key="6">
    <source>
        <dbReference type="EMBL" id="SHI36075.1"/>
    </source>
</evidence>
<evidence type="ECO:0000256" key="1">
    <source>
        <dbReference type="ARBA" id="ARBA00010638"/>
    </source>
</evidence>
<reference evidence="6 7" key="1">
    <citation type="submission" date="2016-11" db="EMBL/GenBank/DDBJ databases">
        <authorList>
            <person name="Varghese N."/>
            <person name="Submissions S."/>
        </authorList>
    </citation>
    <scope>NUCLEOTIDE SEQUENCE [LARGE SCALE GENOMIC DNA]</scope>
    <source>
        <strain evidence="6 7">DSM 15287</strain>
    </source>
</reference>
<keyword evidence="3 4" id="KW-0067">ATP-binding</keyword>
<dbReference type="GO" id="GO:0030272">
    <property type="term" value="F:5-formyltetrahydrofolate cyclo-ligase activity"/>
    <property type="evidence" value="ECO:0007669"/>
    <property type="project" value="UniProtKB-EC"/>
</dbReference>
<dbReference type="InterPro" id="IPR002698">
    <property type="entry name" value="FTHF_cligase"/>
</dbReference>
<dbReference type="PANTHER" id="PTHR23407:SF1">
    <property type="entry name" value="5-FORMYLTETRAHYDROFOLATE CYCLO-LIGASE"/>
    <property type="match status" value="1"/>
</dbReference>
<dbReference type="InterPro" id="IPR037171">
    <property type="entry name" value="NagB/RpiA_transferase-like"/>
</dbReference>
<accession>A0A1M6AHW2</accession>
<comment type="catalytic activity">
    <reaction evidence="5">
        <text>(6S)-5-formyl-5,6,7,8-tetrahydrofolate + ATP = (6R)-5,10-methenyltetrahydrofolate + ADP + phosphate</text>
        <dbReference type="Rhea" id="RHEA:10488"/>
        <dbReference type="ChEBI" id="CHEBI:30616"/>
        <dbReference type="ChEBI" id="CHEBI:43474"/>
        <dbReference type="ChEBI" id="CHEBI:57455"/>
        <dbReference type="ChEBI" id="CHEBI:57457"/>
        <dbReference type="ChEBI" id="CHEBI:456216"/>
        <dbReference type="EC" id="6.3.3.2"/>
    </reaction>
</comment>
<keyword evidence="2 4" id="KW-0547">Nucleotide-binding</keyword>
<keyword evidence="7" id="KW-1185">Reference proteome</keyword>
<feature type="binding site" evidence="4">
    <location>
        <position position="57"/>
    </location>
    <ligand>
        <name>substrate</name>
    </ligand>
</feature>
<dbReference type="AlphaFoldDB" id="A0A1M6AHW2"/>
<keyword evidence="5" id="KW-0479">Metal-binding</keyword>
<evidence type="ECO:0000256" key="5">
    <source>
        <dbReference type="RuleBase" id="RU361279"/>
    </source>
</evidence>
<evidence type="ECO:0000256" key="4">
    <source>
        <dbReference type="PIRSR" id="PIRSR006806-1"/>
    </source>
</evidence>
<sequence length="200" mass="22226">MNLANDAGSKKKELRQKILSLRRSLPRETIRAESEAIAGRLYNWPEYVQARTVMLFLSMPDEVQTRPLIEHAWQQDKTVCVPYPGEVYGYMQAAVIHNFAELSAGKFGILVPDERTLSFVAPEEIDLVIVPGVAFDALGRRCGMGAGYYDRFLQKTSHAVTAGVALSCQMVSEVVCAEHDQTVDCIVTKDQLIKCGEGKM</sequence>
<feature type="binding site" evidence="4">
    <location>
        <position position="62"/>
    </location>
    <ligand>
        <name>substrate</name>
    </ligand>
</feature>